<name>A0A2H0UER3_9BACT</name>
<dbReference type="AlphaFoldDB" id="A0A2H0UER3"/>
<dbReference type="EMBL" id="PFBI01000002">
    <property type="protein sequence ID" value="PIR84881.1"/>
    <property type="molecule type" value="Genomic_DNA"/>
</dbReference>
<comment type="caution">
    <text evidence="3">The sequence shown here is derived from an EMBL/GenBank/DDBJ whole genome shotgun (WGS) entry which is preliminary data.</text>
</comment>
<reference evidence="4" key="1">
    <citation type="submission" date="2017-09" db="EMBL/GenBank/DDBJ databases">
        <title>Depth-based differentiation of microbial function through sediment-hosted aquifers and enrichment of novel symbionts in the deep terrestrial subsurface.</title>
        <authorList>
            <person name="Probst A.J."/>
            <person name="Ladd B."/>
            <person name="Jarett J.K."/>
            <person name="Geller-Mcgrath D.E."/>
            <person name="Sieber C.M.K."/>
            <person name="Emerson J.B."/>
            <person name="Anantharaman K."/>
            <person name="Thomas B.C."/>
            <person name="Malmstrom R."/>
            <person name="Stieglmeier M."/>
            <person name="Klingl A."/>
            <person name="Woyke T."/>
            <person name="Ryan C.M."/>
            <person name="Banfield J.F."/>
        </authorList>
    </citation>
    <scope>NUCLEOTIDE SEQUENCE [LARGE SCALE GENOMIC DNA]</scope>
</reference>
<feature type="region of interest" description="Disordered" evidence="1">
    <location>
        <begin position="172"/>
        <end position="208"/>
    </location>
</feature>
<proteinExistence type="predicted"/>
<keyword evidence="2" id="KW-1133">Transmembrane helix</keyword>
<dbReference type="Proteomes" id="UP000229344">
    <property type="component" value="Unassembled WGS sequence"/>
</dbReference>
<evidence type="ECO:0000313" key="3">
    <source>
        <dbReference type="EMBL" id="PIR84881.1"/>
    </source>
</evidence>
<gene>
    <name evidence="3" type="ORF">COU16_00260</name>
</gene>
<evidence type="ECO:0000313" key="4">
    <source>
        <dbReference type="Proteomes" id="UP000229344"/>
    </source>
</evidence>
<accession>A0A2H0UER3</accession>
<feature type="compositionally biased region" description="Low complexity" evidence="1">
    <location>
        <begin position="172"/>
        <end position="192"/>
    </location>
</feature>
<evidence type="ECO:0000256" key="1">
    <source>
        <dbReference type="SAM" id="MobiDB-lite"/>
    </source>
</evidence>
<organism evidence="3 4">
    <name type="scientific">Candidatus Kaiserbacteria bacterium CG10_big_fil_rev_8_21_14_0_10_47_16</name>
    <dbReference type="NCBI Taxonomy" id="1974608"/>
    <lineage>
        <taxon>Bacteria</taxon>
        <taxon>Candidatus Kaiseribacteriota</taxon>
    </lineage>
</organism>
<feature type="transmembrane region" description="Helical" evidence="2">
    <location>
        <begin position="408"/>
        <end position="426"/>
    </location>
</feature>
<evidence type="ECO:0000256" key="2">
    <source>
        <dbReference type="SAM" id="Phobius"/>
    </source>
</evidence>
<protein>
    <submittedName>
        <fullName evidence="3">Uncharacterized protein</fullName>
    </submittedName>
</protein>
<keyword evidence="2" id="KW-0812">Transmembrane</keyword>
<sequence>MQYVRLYSISTILSSLLFFSFTGFVFASESVGSIETGSASSRICKDEACSSYGRVNWKPTGSTAVSITGSGLTGYVWGDEIGWVNLAPTGSGVTINSATGALSGYAYANTGSWINFNPTDVSGGTDVGVSINSSGEFTGWAWVSGAYGGWMKFDCSSSNTCVKTDWRPSGSRVSAAAPASSGSVSQSQSQSPATPPTTNTEYENIRSDPAAVIPTFTRDNISQFFTRVGYPIPSFRNDPNHIESYNAPLTLLPYQSGLLVWDFTGASTAEVDGYTAVILEVPQNISENDLTFFASTRPFYESQSFKAYTVTTLGSVFSIHARDHDGVLVHSFAKPLTITLFIPEVLSNRTDIGLYYFDNDKGAWTRIKNVQFGYQSARFTVDHLTEFALLSSNVLTDEIIVSAPNTPWKPPVWVLALVAFLVLIFFKRNAHRRV</sequence>
<keyword evidence="2" id="KW-0472">Membrane</keyword>